<dbReference type="InParanoid" id="A0A6I8VZR6"/>
<protein>
    <submittedName>
        <fullName evidence="2">Uncharacterized protein</fullName>
    </submittedName>
</protein>
<keyword evidence="1" id="KW-1185">Reference proteome</keyword>
<dbReference type="RefSeq" id="XP_033236585.1">
    <property type="nucleotide sequence ID" value="XM_033380694.1"/>
</dbReference>
<accession>A0A6I8VZR6</accession>
<proteinExistence type="predicted"/>
<dbReference type="AlphaFoldDB" id="A0A6I8VZR6"/>
<gene>
    <name evidence="2" type="primary">LOC117184180</name>
</gene>
<sequence>MNQVKKDRQYVKLVSSSIPEFDGSKQSLQRFLTALKITDRTNGDQEDLAIEVIKSKITGSILYKVQSEQTINGIIQKLNDNVKRESSDVIKAKISNIKQKGKTASQYTTDIDNLRKQLEASYIDEGLDADNANKFSTKESIAAMTRNCEHDKLRLLLEAGNFNTFNDAMEATVVAAIEEVTITAAIIDRTEGQL</sequence>
<evidence type="ECO:0000313" key="2">
    <source>
        <dbReference type="RefSeq" id="XP_033236585.1"/>
    </source>
</evidence>
<reference evidence="2" key="1">
    <citation type="submission" date="2025-08" db="UniProtKB">
        <authorList>
            <consortium name="RefSeq"/>
        </authorList>
    </citation>
    <scope>IDENTIFICATION</scope>
    <source>
        <strain evidence="2">MV-25-SWS-2005</strain>
        <tissue evidence="2">Whole body</tissue>
    </source>
</reference>
<organism evidence="1 2">
    <name type="scientific">Drosophila pseudoobscura pseudoobscura</name>
    <name type="common">Fruit fly</name>
    <dbReference type="NCBI Taxonomy" id="46245"/>
    <lineage>
        <taxon>Eukaryota</taxon>
        <taxon>Metazoa</taxon>
        <taxon>Ecdysozoa</taxon>
        <taxon>Arthropoda</taxon>
        <taxon>Hexapoda</taxon>
        <taxon>Insecta</taxon>
        <taxon>Pterygota</taxon>
        <taxon>Neoptera</taxon>
        <taxon>Endopterygota</taxon>
        <taxon>Diptera</taxon>
        <taxon>Brachycera</taxon>
        <taxon>Muscomorpha</taxon>
        <taxon>Ephydroidea</taxon>
        <taxon>Drosophilidae</taxon>
        <taxon>Drosophila</taxon>
        <taxon>Sophophora</taxon>
    </lineage>
</organism>
<dbReference type="KEGG" id="dpo:117184180"/>
<name>A0A6I8VZR6_DROPS</name>
<dbReference type="Proteomes" id="UP000001819">
    <property type="component" value="Chromosome 4"/>
</dbReference>
<evidence type="ECO:0000313" key="1">
    <source>
        <dbReference type="Proteomes" id="UP000001819"/>
    </source>
</evidence>